<evidence type="ECO:0000313" key="2">
    <source>
        <dbReference type="EMBL" id="CAK0769722.1"/>
    </source>
</evidence>
<dbReference type="InterPro" id="IPR029058">
    <property type="entry name" value="AB_hydrolase_fold"/>
</dbReference>
<evidence type="ECO:0000256" key="1">
    <source>
        <dbReference type="SAM" id="MobiDB-lite"/>
    </source>
</evidence>
<dbReference type="EMBL" id="CAUYUE010000004">
    <property type="protein sequence ID" value="CAK0769722.1"/>
    <property type="molecule type" value="Genomic_DNA"/>
</dbReference>
<dbReference type="AlphaFoldDB" id="A0AAV1I105"/>
<evidence type="ECO:0000313" key="3">
    <source>
        <dbReference type="Proteomes" id="UP001314263"/>
    </source>
</evidence>
<dbReference type="Proteomes" id="UP001314263">
    <property type="component" value="Unassembled WGS sequence"/>
</dbReference>
<protein>
    <submittedName>
        <fullName evidence="2">Uncharacterized protein</fullName>
    </submittedName>
</protein>
<gene>
    <name evidence="2" type="ORF">CVIRNUC_003696</name>
</gene>
<sequence>MLRTPPSGDALSGLKQPYPGARRGRSLLTLHSLRKPGRGATGRAATIFMATNQVARPNNHLRDYIKDEDRLLKTFKEWQAWHRKVYEGSRQRAAVIRSDTREAVRRWQTEENEETKVGLLHKAKLEYEKQYRQWPADDIRGQLPYENDDIHDLSLELIKYGELAQLTYDTMINRNIYSDSFGDSLFPAMSFIGPHRPFLGAAACEYKVEDGGVLFANAGAYKIVKRNPLSEDKHTFVGFIAHNAHVSDDVDIVISWRGTITNDEWTQEAKAFMVPWDDGKLPADHPRERYQFNPLDVLGGTSFLSTAVLLAVFTWDLASVPSWLIGSLSCTMFLVKALTGSITQGAVGLCVGLLALAVNEGWVSLTWKVYPPFLLLSILLGTIRVARSPKWAAQSQTQYPYTIVVDELMRWVGVPLAWLMFIIRRIWAGRCTDDARVAYGDVHPYPTVVCALATSHGGRREC</sequence>
<proteinExistence type="predicted"/>
<dbReference type="Gene3D" id="3.40.50.1820">
    <property type="entry name" value="alpha/beta hydrolase"/>
    <property type="match status" value="1"/>
</dbReference>
<feature type="region of interest" description="Disordered" evidence="1">
    <location>
        <begin position="1"/>
        <end position="22"/>
    </location>
</feature>
<keyword evidence="3" id="KW-1185">Reference proteome</keyword>
<accession>A0AAV1I105</accession>
<name>A0AAV1I105_9CHLO</name>
<reference evidence="2 3" key="1">
    <citation type="submission" date="2023-10" db="EMBL/GenBank/DDBJ databases">
        <authorList>
            <person name="Maclean D."/>
            <person name="Macfadyen A."/>
        </authorList>
    </citation>
    <scope>NUCLEOTIDE SEQUENCE [LARGE SCALE GENOMIC DNA]</scope>
</reference>
<comment type="caution">
    <text evidence="2">The sequence shown here is derived from an EMBL/GenBank/DDBJ whole genome shotgun (WGS) entry which is preliminary data.</text>
</comment>
<organism evidence="2 3">
    <name type="scientific">Coccomyxa viridis</name>
    <dbReference type="NCBI Taxonomy" id="1274662"/>
    <lineage>
        <taxon>Eukaryota</taxon>
        <taxon>Viridiplantae</taxon>
        <taxon>Chlorophyta</taxon>
        <taxon>core chlorophytes</taxon>
        <taxon>Trebouxiophyceae</taxon>
        <taxon>Trebouxiophyceae incertae sedis</taxon>
        <taxon>Coccomyxaceae</taxon>
        <taxon>Coccomyxa</taxon>
    </lineage>
</organism>